<organism evidence="2 3">
    <name type="scientific">Globodera rostochiensis</name>
    <name type="common">Golden nematode worm</name>
    <name type="synonym">Heterodera rostochiensis</name>
    <dbReference type="NCBI Taxonomy" id="31243"/>
    <lineage>
        <taxon>Eukaryota</taxon>
        <taxon>Metazoa</taxon>
        <taxon>Ecdysozoa</taxon>
        <taxon>Nematoda</taxon>
        <taxon>Chromadorea</taxon>
        <taxon>Rhabditida</taxon>
        <taxon>Tylenchina</taxon>
        <taxon>Tylenchomorpha</taxon>
        <taxon>Tylenchoidea</taxon>
        <taxon>Heteroderidae</taxon>
        <taxon>Heteroderinae</taxon>
        <taxon>Globodera</taxon>
    </lineage>
</organism>
<reference evidence="3" key="1">
    <citation type="submission" date="2022-11" db="UniProtKB">
        <authorList>
            <consortium name="WormBaseParasite"/>
        </authorList>
    </citation>
    <scope>IDENTIFICATION</scope>
</reference>
<evidence type="ECO:0000313" key="3">
    <source>
        <dbReference type="WBParaSite" id="Gr19_v10_g9626.t1"/>
    </source>
</evidence>
<evidence type="ECO:0000256" key="1">
    <source>
        <dbReference type="SAM" id="MobiDB-lite"/>
    </source>
</evidence>
<dbReference type="Proteomes" id="UP000887572">
    <property type="component" value="Unplaced"/>
</dbReference>
<evidence type="ECO:0000313" key="2">
    <source>
        <dbReference type="Proteomes" id="UP000887572"/>
    </source>
</evidence>
<keyword evidence="2" id="KW-1185">Reference proteome</keyword>
<protein>
    <submittedName>
        <fullName evidence="3">Uncharacterized protein</fullName>
    </submittedName>
</protein>
<sequence length="272" mass="29952">MKAGVPSMIPLQQQRKRMDNSKFVQLSFPQGYQEEQAATAAASEGYHRQHAQLLPFILPQPGKQQHSSSSSMTSKMVLTKAHSEELSPVEMALLQRELENREFALTDVQLDALDKAKESTSSGRLSTDFSLLERRVHYSESRASSHLSLNTTCMTGPGFDFDSATLEEVLVEAPEQLAALYDLAASSPVGTFSLTRQPPEAPTSWHCPCASFAVGDVSETACSRQTEGPVANCLTLVQMLHSNYQRSRTGQRRARDRQQRAEPAVVRGVGLK</sequence>
<accession>A0A914ICQ2</accession>
<dbReference type="WBParaSite" id="Gr19_v10_g9626.t1">
    <property type="protein sequence ID" value="Gr19_v10_g9626.t1"/>
    <property type="gene ID" value="Gr19_v10_g9626"/>
</dbReference>
<dbReference type="AlphaFoldDB" id="A0A914ICQ2"/>
<feature type="region of interest" description="Disordered" evidence="1">
    <location>
        <begin position="244"/>
        <end position="272"/>
    </location>
</feature>
<name>A0A914ICQ2_GLORO</name>
<proteinExistence type="predicted"/>